<keyword evidence="5" id="KW-0238">DNA-binding</keyword>
<dbReference type="GO" id="GO:0008270">
    <property type="term" value="F:zinc ion binding"/>
    <property type="evidence" value="ECO:0007669"/>
    <property type="project" value="InterPro"/>
</dbReference>
<dbReference type="InParanoid" id="A0A066W598"/>
<evidence type="ECO:0000256" key="7">
    <source>
        <dbReference type="ARBA" id="ARBA00023242"/>
    </source>
</evidence>
<dbReference type="EMBL" id="JMSN01000038">
    <property type="protein sequence ID" value="KDN45940.1"/>
    <property type="molecule type" value="Genomic_DNA"/>
</dbReference>
<keyword evidence="3" id="KW-0862">Zinc</keyword>
<gene>
    <name evidence="10" type="ORF">K437DRAFT_256353</name>
</gene>
<dbReference type="OrthoDB" id="3163292at2759"/>
<evidence type="ECO:0000256" key="3">
    <source>
        <dbReference type="ARBA" id="ARBA00022833"/>
    </source>
</evidence>
<evidence type="ECO:0000256" key="2">
    <source>
        <dbReference type="ARBA" id="ARBA00022723"/>
    </source>
</evidence>
<keyword evidence="7" id="KW-0539">Nucleus</keyword>
<feature type="compositionally biased region" description="Low complexity" evidence="8">
    <location>
        <begin position="350"/>
        <end position="363"/>
    </location>
</feature>
<keyword evidence="4" id="KW-0805">Transcription regulation</keyword>
<dbReference type="GeneID" id="25264394"/>
<evidence type="ECO:0000256" key="6">
    <source>
        <dbReference type="ARBA" id="ARBA00023163"/>
    </source>
</evidence>
<evidence type="ECO:0000256" key="8">
    <source>
        <dbReference type="SAM" id="MobiDB-lite"/>
    </source>
</evidence>
<reference evidence="10 11" key="1">
    <citation type="submission" date="2014-05" db="EMBL/GenBank/DDBJ databases">
        <title>Draft genome sequence of a rare smut relative, Tilletiaria anomala UBC 951.</title>
        <authorList>
            <consortium name="DOE Joint Genome Institute"/>
            <person name="Toome M."/>
            <person name="Kuo A."/>
            <person name="Henrissat B."/>
            <person name="Lipzen A."/>
            <person name="Tritt A."/>
            <person name="Yoshinaga Y."/>
            <person name="Zane M."/>
            <person name="Barry K."/>
            <person name="Grigoriev I.V."/>
            <person name="Spatafora J.W."/>
            <person name="Aimea M.C."/>
        </authorList>
    </citation>
    <scope>NUCLEOTIDE SEQUENCE [LARGE SCALE GENOMIC DNA]</scope>
    <source>
        <strain evidence="10 11">UBC 951</strain>
    </source>
</reference>
<dbReference type="AlphaFoldDB" id="A0A066W598"/>
<dbReference type="InterPro" id="IPR001138">
    <property type="entry name" value="Zn2Cys6_DnaBD"/>
</dbReference>
<evidence type="ECO:0000259" key="9">
    <source>
        <dbReference type="PROSITE" id="PS50048"/>
    </source>
</evidence>
<dbReference type="RefSeq" id="XP_013243378.1">
    <property type="nucleotide sequence ID" value="XM_013387924.1"/>
</dbReference>
<keyword evidence="11" id="KW-1185">Reference proteome</keyword>
<dbReference type="Gene3D" id="4.10.240.10">
    <property type="entry name" value="Zn(2)-C6 fungal-type DNA-binding domain"/>
    <property type="match status" value="1"/>
</dbReference>
<dbReference type="SUPFAM" id="SSF57701">
    <property type="entry name" value="Zn2/Cys6 DNA-binding domain"/>
    <property type="match status" value="1"/>
</dbReference>
<dbReference type="GO" id="GO:0005634">
    <property type="term" value="C:nucleus"/>
    <property type="evidence" value="ECO:0007669"/>
    <property type="project" value="UniProtKB-SubCell"/>
</dbReference>
<feature type="compositionally biased region" description="Low complexity" evidence="8">
    <location>
        <begin position="147"/>
        <end position="164"/>
    </location>
</feature>
<feature type="region of interest" description="Disordered" evidence="8">
    <location>
        <begin position="1"/>
        <end position="20"/>
    </location>
</feature>
<dbReference type="InterPro" id="IPR036864">
    <property type="entry name" value="Zn2-C6_fun-type_DNA-bd_sf"/>
</dbReference>
<evidence type="ECO:0000256" key="5">
    <source>
        <dbReference type="ARBA" id="ARBA00023125"/>
    </source>
</evidence>
<dbReference type="PANTHER" id="PTHR31313">
    <property type="entry name" value="TY1 ENHANCER ACTIVATOR"/>
    <property type="match status" value="1"/>
</dbReference>
<dbReference type="PROSITE" id="PS50048">
    <property type="entry name" value="ZN2_CY6_FUNGAL_2"/>
    <property type="match status" value="1"/>
</dbReference>
<keyword evidence="6" id="KW-0804">Transcription</keyword>
<feature type="region of interest" description="Disordered" evidence="8">
    <location>
        <begin position="29"/>
        <end position="53"/>
    </location>
</feature>
<dbReference type="CDD" id="cd00067">
    <property type="entry name" value="GAL4"/>
    <property type="match status" value="1"/>
</dbReference>
<comment type="subcellular location">
    <subcellularLocation>
        <location evidence="1">Nucleus</location>
    </subcellularLocation>
</comment>
<dbReference type="PROSITE" id="PS00463">
    <property type="entry name" value="ZN2_CY6_FUNGAL_1"/>
    <property type="match status" value="1"/>
</dbReference>
<dbReference type="GO" id="GO:0003677">
    <property type="term" value="F:DNA binding"/>
    <property type="evidence" value="ECO:0007669"/>
    <property type="project" value="UniProtKB-KW"/>
</dbReference>
<comment type="caution">
    <text evidence="10">The sequence shown here is derived from an EMBL/GenBank/DDBJ whole genome shotgun (WGS) entry which is preliminary data.</text>
</comment>
<protein>
    <recommendedName>
        <fullName evidence="9">Zn(2)-C6 fungal-type domain-containing protein</fullName>
    </recommendedName>
</protein>
<organism evidence="10 11">
    <name type="scientific">Tilletiaria anomala (strain ATCC 24038 / CBS 436.72 / UBC 951)</name>
    <dbReference type="NCBI Taxonomy" id="1037660"/>
    <lineage>
        <taxon>Eukaryota</taxon>
        <taxon>Fungi</taxon>
        <taxon>Dikarya</taxon>
        <taxon>Basidiomycota</taxon>
        <taxon>Ustilaginomycotina</taxon>
        <taxon>Exobasidiomycetes</taxon>
        <taxon>Georgefischeriales</taxon>
        <taxon>Tilletiariaceae</taxon>
        <taxon>Tilletiaria</taxon>
    </lineage>
</organism>
<feature type="region of interest" description="Disordered" evidence="8">
    <location>
        <begin position="295"/>
        <end position="374"/>
    </location>
</feature>
<keyword evidence="2" id="KW-0479">Metal-binding</keyword>
<feature type="compositionally biased region" description="Low complexity" evidence="8">
    <location>
        <begin position="329"/>
        <end position="338"/>
    </location>
</feature>
<dbReference type="HOGENOM" id="CLU_311727_0_0_1"/>
<sequence length="942" mass="102845">MSPQPPAHLPLALSLQPTGADDVKATELHSSLRQRRNSAGPSACDSCRTSKSKCDKRDPCARCVQAKRECKRTHVLLRTGRVSRAERMTFELSGLSFKTWRHRLAEQRRQYGHEMRLTTRALANGSGTSQIFNPANMAEMGTDDGSTVRSRSSSISATSTVSVTPAALAGPSRPNSSTWDFSDHSLSNPSVTITTEAVSDDIDFGFGAGFGLLPACMGPGAEAGGDALKGGFEALQGFGGQVVSSIGPSRIGRKRGERKYATHDWMLHQQSQHRAAATGFAHSKQNQLESQKILTRPPQMPDEHDSSPSTTTATTTGHSPLSSVKYVTSSATSHSNSSQEQLHSMAPPRTSANSVATTSSAPSTKHRAAQHAAADTVTSLGADAVDAEKLDWDAFLARASARAEGSGSSGGPKEVRLRALPDPECEALFPNPPFSRCFSELKLQLPLGYPSKLEAGASGKTDTPKALVLGSDNQLHLIHDASELPTATTIFSHDWTATSAIGTTISPPWQPLRDDVPIDTLTLWPPLKLKEEDFDDLRAAAFRLIAGPVLLCLVKRYFAQQHLVFPFLFSPQTLHYLDVLIMHVRGGHQLDWTPMQIRQRQALLLSIAAAAVHISDDHTLELVDDADANADDDASTGTGTSAKMQAPNFYSRQWALEAIKLAYALTQPLDDMLLRAEEKTLDLVLAARTWLLSIGTHPCLEGVIVLASKLALADPHFHMCILLQSGNKIEEFELWKRVVCDGFMAQNHHKLWRDVKYEGDLGTVLKGLGPLRLIPGELLDEKMGGASSRACMWYYFRDAEFQHILSRLCNSCLCNPPVGLPEGQLAAQREIEAEEIFDALKQWNEQTFGAHRGDLGCDARGTLHERRALRYMAFSARAKLSAALDIIMCALESVDTLGLEELRLFSSPAEVQPDEKDKVASWITSTSFYRTEKSFIRSPRKD</sequence>
<evidence type="ECO:0000313" key="11">
    <source>
        <dbReference type="Proteomes" id="UP000027361"/>
    </source>
</evidence>
<feature type="domain" description="Zn(2)-C6 fungal-type" evidence="9">
    <location>
        <begin position="43"/>
        <end position="72"/>
    </location>
</feature>
<feature type="region of interest" description="Disordered" evidence="8">
    <location>
        <begin position="141"/>
        <end position="181"/>
    </location>
</feature>
<evidence type="ECO:0000256" key="1">
    <source>
        <dbReference type="ARBA" id="ARBA00004123"/>
    </source>
</evidence>
<evidence type="ECO:0000313" key="10">
    <source>
        <dbReference type="EMBL" id="KDN45940.1"/>
    </source>
</evidence>
<dbReference type="InterPro" id="IPR051615">
    <property type="entry name" value="Transcr_Regulatory_Elem"/>
</dbReference>
<dbReference type="SMART" id="SM00066">
    <property type="entry name" value="GAL4"/>
    <property type="match status" value="1"/>
</dbReference>
<dbReference type="GO" id="GO:0000981">
    <property type="term" value="F:DNA-binding transcription factor activity, RNA polymerase II-specific"/>
    <property type="evidence" value="ECO:0007669"/>
    <property type="project" value="InterPro"/>
</dbReference>
<dbReference type="PANTHER" id="PTHR31313:SF81">
    <property type="entry name" value="TY1 ENHANCER ACTIVATOR"/>
    <property type="match status" value="1"/>
</dbReference>
<accession>A0A066W598</accession>
<feature type="compositionally biased region" description="Polar residues" evidence="8">
    <location>
        <begin position="317"/>
        <end position="328"/>
    </location>
</feature>
<proteinExistence type="predicted"/>
<evidence type="ECO:0000256" key="4">
    <source>
        <dbReference type="ARBA" id="ARBA00023015"/>
    </source>
</evidence>
<name>A0A066W598_TILAU</name>
<dbReference type="Proteomes" id="UP000027361">
    <property type="component" value="Unassembled WGS sequence"/>
</dbReference>
<dbReference type="Pfam" id="PF00172">
    <property type="entry name" value="Zn_clus"/>
    <property type="match status" value="1"/>
</dbReference>